<proteinExistence type="predicted"/>
<gene>
    <name evidence="1" type="ORF">RI048_02515</name>
</gene>
<sequence length="184" mass="20348">MNYQKKTLELIKIGDASHVVEHIRGKTIFDANVLADIFKLAKERAGALLSTEPVARLHVTQDDTFLEGKIEILNGENLQPEHSPVDLYLAPTAHVPAGYKLVPIEPDQAMLNAGFYSHGSKDCYERMVKVAKGPEDAGMDRAGMLRAREALEEWFCEKIGLDMSSKESDAAINKILWAYLGPPA</sequence>
<accession>A0ABU2EG11</accession>
<comment type="caution">
    <text evidence="1">The sequence shown here is derived from an EMBL/GenBank/DDBJ whole genome shotgun (WGS) entry which is preliminary data.</text>
</comment>
<reference evidence="1" key="1">
    <citation type="submission" date="2023-09" db="EMBL/GenBank/DDBJ databases">
        <title>Description of first Herbaspirillum huttiense subsp. nephrolepsisexaltata and Herbaspirillum huttiense subsp. lycopersicon.</title>
        <authorList>
            <person name="Poudel M."/>
            <person name="Sharma A."/>
            <person name="Goss E."/>
            <person name="Tapia J.H."/>
            <person name="Harmon C.M."/>
            <person name="Jones J.B."/>
        </authorList>
    </citation>
    <scope>NUCLEOTIDE SEQUENCE</scope>
    <source>
        <strain evidence="1">SE1</strain>
    </source>
</reference>
<organism evidence="1 2">
    <name type="scientific">Herbaspirillum huttiense subsp. lycopersici</name>
    <dbReference type="NCBI Taxonomy" id="3074428"/>
    <lineage>
        <taxon>Bacteria</taxon>
        <taxon>Pseudomonadati</taxon>
        <taxon>Pseudomonadota</taxon>
        <taxon>Betaproteobacteria</taxon>
        <taxon>Burkholderiales</taxon>
        <taxon>Oxalobacteraceae</taxon>
        <taxon>Herbaspirillum</taxon>
    </lineage>
</organism>
<evidence type="ECO:0000313" key="1">
    <source>
        <dbReference type="EMBL" id="MDR9847079.1"/>
    </source>
</evidence>
<keyword evidence="2" id="KW-1185">Reference proteome</keyword>
<evidence type="ECO:0000313" key="2">
    <source>
        <dbReference type="Proteomes" id="UP001246576"/>
    </source>
</evidence>
<name>A0ABU2EG11_9BURK</name>
<protein>
    <submittedName>
        <fullName evidence="1">Uncharacterized protein</fullName>
    </submittedName>
</protein>
<dbReference type="RefSeq" id="WP_310839501.1">
    <property type="nucleotide sequence ID" value="NZ_JAVLSJ010000001.1"/>
</dbReference>
<dbReference type="EMBL" id="JAVLSJ010000001">
    <property type="protein sequence ID" value="MDR9847079.1"/>
    <property type="molecule type" value="Genomic_DNA"/>
</dbReference>
<dbReference type="Proteomes" id="UP001246576">
    <property type="component" value="Unassembled WGS sequence"/>
</dbReference>